<accession>A0ABS1ZNG8</accession>
<protein>
    <submittedName>
        <fullName evidence="1">Cation transporter</fullName>
    </submittedName>
</protein>
<proteinExistence type="predicted"/>
<name>A0ABS1ZNG8_9PSED</name>
<gene>
    <name evidence="1" type="ORF">GYN02_22990</name>
</gene>
<feature type="non-terminal residue" evidence="1">
    <location>
        <position position="1"/>
    </location>
</feature>
<sequence length="93" mass="10476">SGLLRDTGRVLLDAEMDVPVIAEIREVIEASPIRATITDLHVWRVGKGKYACILSLAVMDAAEPDYIRQQLSIHEELVHITVEVNQRRWQVSA</sequence>
<keyword evidence="2" id="KW-1185">Reference proteome</keyword>
<evidence type="ECO:0000313" key="1">
    <source>
        <dbReference type="EMBL" id="MBM1198035.1"/>
    </source>
</evidence>
<organism evidence="1 2">
    <name type="scientific">Pseudomonas weihenstephanensis</name>
    <dbReference type="NCBI Taxonomy" id="1608994"/>
    <lineage>
        <taxon>Bacteria</taxon>
        <taxon>Pseudomonadati</taxon>
        <taxon>Pseudomonadota</taxon>
        <taxon>Gammaproteobacteria</taxon>
        <taxon>Pseudomonadales</taxon>
        <taxon>Pseudomonadaceae</taxon>
        <taxon>Pseudomonas</taxon>
    </lineage>
</organism>
<reference evidence="1 2" key="1">
    <citation type="submission" date="2020-01" db="EMBL/GenBank/DDBJ databases">
        <title>Comparative genomics of meat spoilage bacteria.</title>
        <authorList>
            <person name="Hilgarth M."/>
            <person name="Vogel R.F."/>
        </authorList>
    </citation>
    <scope>NUCLEOTIDE SEQUENCE [LARGE SCALE GENOMIC DNA]</scope>
    <source>
        <strain evidence="1 2">TMW2.2077</strain>
    </source>
</reference>
<dbReference type="Proteomes" id="UP000809529">
    <property type="component" value="Unassembled WGS sequence"/>
</dbReference>
<evidence type="ECO:0000313" key="2">
    <source>
        <dbReference type="Proteomes" id="UP000809529"/>
    </source>
</evidence>
<comment type="caution">
    <text evidence="1">The sequence shown here is derived from an EMBL/GenBank/DDBJ whole genome shotgun (WGS) entry which is preliminary data.</text>
</comment>
<dbReference type="EMBL" id="JAAEBW010000023">
    <property type="protein sequence ID" value="MBM1198035.1"/>
    <property type="molecule type" value="Genomic_DNA"/>
</dbReference>